<dbReference type="Gene3D" id="3.30.310.50">
    <property type="entry name" value="Alpha-D-phosphohexomutase, C-terminal domain"/>
    <property type="match status" value="1"/>
</dbReference>
<keyword evidence="5" id="KW-0313">Glucose metabolism</keyword>
<feature type="domain" description="Alpha-D-phosphohexomutase alpha/beta/alpha" evidence="13">
    <location>
        <begin position="328"/>
        <end position="436"/>
    </location>
</feature>
<dbReference type="InterPro" id="IPR016066">
    <property type="entry name" value="A-D-PHexomutase_CS"/>
</dbReference>
<dbReference type="AlphaFoldDB" id="A0A2T9YF30"/>
<keyword evidence="6" id="KW-0597">Phosphoprotein</keyword>
<comment type="subcellular location">
    <subcellularLocation>
        <location evidence="2">Cytoplasm</location>
    </subcellularLocation>
</comment>
<reference evidence="14 15" key="1">
    <citation type="journal article" date="2018" name="MBio">
        <title>Comparative Genomics Reveals the Core Gene Toolbox for the Fungus-Insect Symbiosis.</title>
        <authorList>
            <person name="Wang Y."/>
            <person name="Stata M."/>
            <person name="Wang W."/>
            <person name="Stajich J.E."/>
            <person name="White M.M."/>
            <person name="Moncalvo J.M."/>
        </authorList>
    </citation>
    <scope>NUCLEOTIDE SEQUENCE [LARGE SCALE GENOMIC DNA]</scope>
    <source>
        <strain evidence="14 15">SWE-8-4</strain>
    </source>
</reference>
<dbReference type="InterPro" id="IPR016055">
    <property type="entry name" value="A-D-PHexomutase_a/b/a-I/II/III"/>
</dbReference>
<feature type="domain" description="Alpha-D-phosphohexomutase alpha/beta/alpha" evidence="12">
    <location>
        <begin position="213"/>
        <end position="317"/>
    </location>
</feature>
<comment type="cofactor">
    <cofactor evidence="1">
        <name>Mg(2+)</name>
        <dbReference type="ChEBI" id="CHEBI:18420"/>
    </cofactor>
</comment>
<dbReference type="InterPro" id="IPR005846">
    <property type="entry name" value="A-D-PHexomutase_a/b/a-III"/>
</dbReference>
<dbReference type="Pfam" id="PF02880">
    <property type="entry name" value="PGM_PMM_III"/>
    <property type="match status" value="1"/>
</dbReference>
<evidence type="ECO:0000256" key="1">
    <source>
        <dbReference type="ARBA" id="ARBA00001946"/>
    </source>
</evidence>
<evidence type="ECO:0000259" key="12">
    <source>
        <dbReference type="Pfam" id="PF02879"/>
    </source>
</evidence>
<dbReference type="GO" id="GO:0006006">
    <property type="term" value="P:glucose metabolic process"/>
    <property type="evidence" value="ECO:0007669"/>
    <property type="project" value="UniProtKB-KW"/>
</dbReference>
<evidence type="ECO:0000313" key="15">
    <source>
        <dbReference type="Proteomes" id="UP000245383"/>
    </source>
</evidence>
<feature type="domain" description="Alpha-D-phosphohexomutase alpha/beta/alpha" evidence="11">
    <location>
        <begin position="49"/>
        <end position="188"/>
    </location>
</feature>
<dbReference type="GO" id="GO:0006166">
    <property type="term" value="P:purine ribonucleoside salvage"/>
    <property type="evidence" value="ECO:0007669"/>
    <property type="project" value="TreeGrafter"/>
</dbReference>
<keyword evidence="7" id="KW-0479">Metal-binding</keyword>
<comment type="caution">
    <text evidence="14">The sequence shown here is derived from an EMBL/GenBank/DDBJ whole genome shotgun (WGS) entry which is preliminary data.</text>
</comment>
<keyword evidence="4" id="KW-0963">Cytoplasm</keyword>
<dbReference type="EMBL" id="MBFR01000230">
    <property type="protein sequence ID" value="PVU90915.1"/>
    <property type="molecule type" value="Genomic_DNA"/>
</dbReference>
<dbReference type="Proteomes" id="UP000245383">
    <property type="component" value="Unassembled WGS sequence"/>
</dbReference>
<dbReference type="InterPro" id="IPR036900">
    <property type="entry name" value="A-D-PHexomutase_C_sf"/>
</dbReference>
<gene>
    <name evidence="14" type="ORF">BB561_004650</name>
</gene>
<sequence length="626" mass="69314">MDASQVSIYELADNWLRLDKNPVTRLQIETLKNNQDVDALEKLLRIPIEFGTAGLRARMEAGFARMNCVTVIQASQGLALYVKDNVKTAETRGVVIGHDHRYNSEIFAQLTAAVFLHCGYTVYYLGGLSMTPLVPFSVKYKGAACGVMITASHNPKDDNGYKVYYENGAQIIPPVDSGIADYIKKNQEIIVWGQEDYKTHDNVKSIKNELIDAYFESSKKLLLDSELKNTNNLKYVYTAMHGVGTPFCNRALETLGLDPFIPVVEQIDPDPDFPTVAFPNPEEKGALNLAQKTADAGGATIVLASDPDADRFAAAEKQPDGSWFVFSGDQLGILLAYFALLLAKSKNTPVNKLAMVNSTVSSQMLKSMAEKEGFKYRDTLTGFKWMANELIKLNQEAGYIPAFGYEEAIGFLLNPDVLDKDGISALACFVQLAVYLNNKALTVKGFLESLYYKYGYFVTENYYYICNDTDKIRKIFDNIRYGPEKPNADFNAVPRTNFFCTHNGKTLKYPLEIGGAPVSYIRDLTIGFEVEQLDTLIKSVENSQINISPGQYQPSLMVSPSSQMITLETANGGRVTLRTSGTEPKIKYYIEMSGDSTDKAAVITSLKNLVAAISDEVMEATKNGLL</sequence>
<dbReference type="GO" id="GO:0005737">
    <property type="term" value="C:cytoplasm"/>
    <property type="evidence" value="ECO:0007669"/>
    <property type="project" value="UniProtKB-SubCell"/>
</dbReference>
<dbReference type="CDD" id="cd05799">
    <property type="entry name" value="PGM2"/>
    <property type="match status" value="1"/>
</dbReference>
<comment type="similarity">
    <text evidence="3">Belongs to the phosphohexose mutase family.</text>
</comment>
<dbReference type="Pfam" id="PF02878">
    <property type="entry name" value="PGM_PMM_I"/>
    <property type="match status" value="1"/>
</dbReference>
<proteinExistence type="inferred from homology"/>
<dbReference type="GO" id="GO:0005634">
    <property type="term" value="C:nucleus"/>
    <property type="evidence" value="ECO:0007669"/>
    <property type="project" value="TreeGrafter"/>
</dbReference>
<name>A0A2T9YF30_9FUNG</name>
<organism evidence="14 15">
    <name type="scientific">Smittium simulii</name>
    <dbReference type="NCBI Taxonomy" id="133385"/>
    <lineage>
        <taxon>Eukaryota</taxon>
        <taxon>Fungi</taxon>
        <taxon>Fungi incertae sedis</taxon>
        <taxon>Zoopagomycota</taxon>
        <taxon>Kickxellomycotina</taxon>
        <taxon>Harpellomycetes</taxon>
        <taxon>Harpellales</taxon>
        <taxon>Legeriomycetaceae</taxon>
        <taxon>Smittium</taxon>
    </lineage>
</organism>
<keyword evidence="15" id="KW-1185">Reference proteome</keyword>
<evidence type="ECO:0000256" key="3">
    <source>
        <dbReference type="ARBA" id="ARBA00010231"/>
    </source>
</evidence>
<evidence type="ECO:0000256" key="8">
    <source>
        <dbReference type="ARBA" id="ARBA00022842"/>
    </source>
</evidence>
<evidence type="ECO:0000256" key="4">
    <source>
        <dbReference type="ARBA" id="ARBA00022490"/>
    </source>
</evidence>
<evidence type="ECO:0000256" key="10">
    <source>
        <dbReference type="ARBA" id="ARBA00023277"/>
    </source>
</evidence>
<evidence type="ECO:0000256" key="9">
    <source>
        <dbReference type="ARBA" id="ARBA00023235"/>
    </source>
</evidence>
<evidence type="ECO:0000256" key="6">
    <source>
        <dbReference type="ARBA" id="ARBA00022553"/>
    </source>
</evidence>
<dbReference type="PANTHER" id="PTHR45745">
    <property type="entry name" value="PHOSPHOMANNOMUTASE 45A"/>
    <property type="match status" value="1"/>
</dbReference>
<dbReference type="STRING" id="133385.A0A2T9YF30"/>
<dbReference type="Pfam" id="PF02879">
    <property type="entry name" value="PGM_PMM_II"/>
    <property type="match status" value="1"/>
</dbReference>
<dbReference type="PROSITE" id="PS00710">
    <property type="entry name" value="PGM_PMM"/>
    <property type="match status" value="1"/>
</dbReference>
<dbReference type="SUPFAM" id="SSF55957">
    <property type="entry name" value="Phosphoglucomutase, C-terminal domain"/>
    <property type="match status" value="1"/>
</dbReference>
<dbReference type="InterPro" id="IPR005841">
    <property type="entry name" value="Alpha-D-phosphohexomutase_SF"/>
</dbReference>
<evidence type="ECO:0008006" key="16">
    <source>
        <dbReference type="Google" id="ProtNLM"/>
    </source>
</evidence>
<dbReference type="PANTHER" id="PTHR45745:SF1">
    <property type="entry name" value="PHOSPHOGLUCOMUTASE 2B-RELATED"/>
    <property type="match status" value="1"/>
</dbReference>
<evidence type="ECO:0000259" key="11">
    <source>
        <dbReference type="Pfam" id="PF02878"/>
    </source>
</evidence>
<dbReference type="InterPro" id="IPR005845">
    <property type="entry name" value="A-D-PHexomutase_a/b/a-II"/>
</dbReference>
<evidence type="ECO:0000256" key="7">
    <source>
        <dbReference type="ARBA" id="ARBA00022723"/>
    </source>
</evidence>
<dbReference type="SUPFAM" id="SSF53738">
    <property type="entry name" value="Phosphoglucomutase, first 3 domains"/>
    <property type="match status" value="3"/>
</dbReference>
<evidence type="ECO:0000313" key="14">
    <source>
        <dbReference type="EMBL" id="PVU90915.1"/>
    </source>
</evidence>
<evidence type="ECO:0000256" key="2">
    <source>
        <dbReference type="ARBA" id="ARBA00004496"/>
    </source>
</evidence>
<keyword evidence="9" id="KW-0413">Isomerase</keyword>
<accession>A0A2T9YF30</accession>
<protein>
    <recommendedName>
        <fullName evidence="16">Phosphoglucomutase</fullName>
    </recommendedName>
</protein>
<dbReference type="FunFam" id="3.40.120.10:FF:000035">
    <property type="entry name" value="Pgm3p"/>
    <property type="match status" value="1"/>
</dbReference>
<dbReference type="GO" id="GO:0000287">
    <property type="term" value="F:magnesium ion binding"/>
    <property type="evidence" value="ECO:0007669"/>
    <property type="project" value="InterPro"/>
</dbReference>
<dbReference type="Gene3D" id="3.40.120.10">
    <property type="entry name" value="Alpha-D-Glucose-1,6-Bisphosphate, subunit A, domain 3"/>
    <property type="match status" value="3"/>
</dbReference>
<dbReference type="PRINTS" id="PR00509">
    <property type="entry name" value="PGMPMM"/>
</dbReference>
<keyword evidence="8" id="KW-0460">Magnesium</keyword>
<dbReference type="OrthoDB" id="8300170at2759"/>
<dbReference type="GO" id="GO:0008973">
    <property type="term" value="F:phosphopentomutase activity"/>
    <property type="evidence" value="ECO:0007669"/>
    <property type="project" value="TreeGrafter"/>
</dbReference>
<evidence type="ECO:0000256" key="5">
    <source>
        <dbReference type="ARBA" id="ARBA00022526"/>
    </source>
</evidence>
<evidence type="ECO:0000259" key="13">
    <source>
        <dbReference type="Pfam" id="PF02880"/>
    </source>
</evidence>
<dbReference type="InterPro" id="IPR005844">
    <property type="entry name" value="A-D-PHexomutase_a/b/a-I"/>
</dbReference>
<keyword evidence="10" id="KW-0119">Carbohydrate metabolism</keyword>